<dbReference type="Gene3D" id="3.30.1310.10">
    <property type="entry name" value="Nucleoid-associated protein YbaB-like domain"/>
    <property type="match status" value="1"/>
</dbReference>
<dbReference type="Pfam" id="PF02575">
    <property type="entry name" value="YbaB_DNA_bd"/>
    <property type="match status" value="1"/>
</dbReference>
<evidence type="ECO:0000313" key="2">
    <source>
        <dbReference type="Proteomes" id="UP000198923"/>
    </source>
</evidence>
<dbReference type="SUPFAM" id="SSF82607">
    <property type="entry name" value="YbaB-like"/>
    <property type="match status" value="1"/>
</dbReference>
<dbReference type="STRING" id="504805.SAMN05421505_14315"/>
<keyword evidence="2" id="KW-1185">Reference proteome</keyword>
<organism evidence="1 2">
    <name type="scientific">Sinosporangium album</name>
    <dbReference type="NCBI Taxonomy" id="504805"/>
    <lineage>
        <taxon>Bacteria</taxon>
        <taxon>Bacillati</taxon>
        <taxon>Actinomycetota</taxon>
        <taxon>Actinomycetes</taxon>
        <taxon>Streptosporangiales</taxon>
        <taxon>Streptosporangiaceae</taxon>
        <taxon>Sinosporangium</taxon>
    </lineage>
</organism>
<dbReference type="RefSeq" id="WP_093175074.1">
    <property type="nucleotide sequence ID" value="NZ_FNCN01000043.1"/>
</dbReference>
<dbReference type="OrthoDB" id="3544172at2"/>
<dbReference type="GO" id="GO:0003677">
    <property type="term" value="F:DNA binding"/>
    <property type="evidence" value="ECO:0007669"/>
    <property type="project" value="UniProtKB-KW"/>
</dbReference>
<protein>
    <submittedName>
        <fullName evidence="1">Conserved DNA-binding protein YbaB</fullName>
    </submittedName>
</protein>
<dbReference type="EMBL" id="FNCN01000043">
    <property type="protein sequence ID" value="SDI30275.1"/>
    <property type="molecule type" value="Genomic_DNA"/>
</dbReference>
<sequence length="132" mass="13782">MDDLGDLGDLGELRRLAEQLSKSSAAFEASVAQWSERRFTGTADKGGVVATVDAAGNLLSLEISPLSKRRLDGVTIGDAVVAAVHAGELAAAEAKEAMMRELQAGAGPHVGSLLSEAQRSFETRSGLKRDCD</sequence>
<dbReference type="Proteomes" id="UP000198923">
    <property type="component" value="Unassembled WGS sequence"/>
</dbReference>
<dbReference type="AlphaFoldDB" id="A0A1G8JGF6"/>
<keyword evidence="1" id="KW-0238">DNA-binding</keyword>
<accession>A0A1G8JGF6</accession>
<dbReference type="InterPro" id="IPR036894">
    <property type="entry name" value="YbaB-like_sf"/>
</dbReference>
<gene>
    <name evidence="1" type="ORF">SAMN05421505_14315</name>
</gene>
<reference evidence="1 2" key="1">
    <citation type="submission" date="2016-10" db="EMBL/GenBank/DDBJ databases">
        <authorList>
            <person name="de Groot N.N."/>
        </authorList>
    </citation>
    <scope>NUCLEOTIDE SEQUENCE [LARGE SCALE GENOMIC DNA]</scope>
    <source>
        <strain evidence="1 2">CPCC 201354</strain>
    </source>
</reference>
<evidence type="ECO:0000313" key="1">
    <source>
        <dbReference type="EMBL" id="SDI30275.1"/>
    </source>
</evidence>
<proteinExistence type="predicted"/>
<name>A0A1G8JGF6_9ACTN</name>
<dbReference type="InterPro" id="IPR004401">
    <property type="entry name" value="YbaB/EbfC"/>
</dbReference>